<reference evidence="1 2" key="1">
    <citation type="submission" date="2015-08" db="EMBL/GenBank/DDBJ databases">
        <authorList>
            <person name="Babu N.S."/>
            <person name="Beckwith C.J."/>
            <person name="Beseler K.G."/>
            <person name="Brison A."/>
            <person name="Carone J.V."/>
            <person name="Caskin T.P."/>
            <person name="Diamond M."/>
            <person name="Durham M.E."/>
            <person name="Foxe J.M."/>
            <person name="Go M."/>
            <person name="Henderson B.A."/>
            <person name="Jones I.B."/>
            <person name="McGettigan J.A."/>
            <person name="Micheletti S.J."/>
            <person name="Nasrallah M.E."/>
            <person name="Ortiz D."/>
            <person name="Piller C.R."/>
            <person name="Privatt S.R."/>
            <person name="Schneider S.L."/>
            <person name="Sharp S."/>
            <person name="Smith T.C."/>
            <person name="Stanton J.D."/>
            <person name="Ullery H.E."/>
            <person name="Wilson R.J."/>
            <person name="Serrano M.G."/>
            <person name="Buck G."/>
            <person name="Lee V."/>
            <person name="Wang Y."/>
            <person name="Carvalho R."/>
            <person name="Voegtly L."/>
            <person name="Shi R."/>
            <person name="Duckworth R."/>
            <person name="Johnson A."/>
            <person name="Loviza R."/>
            <person name="Walstead R."/>
            <person name="Shah Z."/>
            <person name="Kiflezghi M."/>
            <person name="Wade K."/>
            <person name="Ball S.L."/>
            <person name="Bradley K.W."/>
            <person name="Asai D.J."/>
            <person name="Bowman C.A."/>
            <person name="Russell D.A."/>
            <person name="Pope W.H."/>
            <person name="Jacobs-Sera D."/>
            <person name="Hendrix R.W."/>
            <person name="Hatfull G.F."/>
        </authorList>
    </citation>
    <scope>NUCLEOTIDE SEQUENCE [LARGE SCALE GENOMIC DNA]</scope>
    <source>
        <strain evidence="1 2">DSM 27648</strain>
    </source>
</reference>
<protein>
    <submittedName>
        <fullName evidence="1">Uncharacterized protein</fullName>
    </submittedName>
</protein>
<dbReference type="AlphaFoldDB" id="A0A0K1PR54"/>
<evidence type="ECO:0000313" key="2">
    <source>
        <dbReference type="Proteomes" id="UP000064967"/>
    </source>
</evidence>
<organism evidence="1 2">
    <name type="scientific">Labilithrix luteola</name>
    <dbReference type="NCBI Taxonomy" id="1391654"/>
    <lineage>
        <taxon>Bacteria</taxon>
        <taxon>Pseudomonadati</taxon>
        <taxon>Myxococcota</taxon>
        <taxon>Polyangia</taxon>
        <taxon>Polyangiales</taxon>
        <taxon>Labilitrichaceae</taxon>
        <taxon>Labilithrix</taxon>
    </lineage>
</organism>
<evidence type="ECO:0000313" key="1">
    <source>
        <dbReference type="EMBL" id="AKU95594.1"/>
    </source>
</evidence>
<proteinExistence type="predicted"/>
<accession>A0A0K1PR54</accession>
<dbReference type="KEGG" id="llu:AKJ09_02258"/>
<dbReference type="EMBL" id="CP012333">
    <property type="protein sequence ID" value="AKU95594.1"/>
    <property type="molecule type" value="Genomic_DNA"/>
</dbReference>
<dbReference type="Proteomes" id="UP000064967">
    <property type="component" value="Chromosome"/>
</dbReference>
<sequence>MRGDIVYRIYGRHQGRVNDSYFGTFRTRAEAEAEIANLVLREMHGQNWAAQYHNEGFVVREHAVATDFEVPTRPKPRDRYAVEIATVENGPGVWASLRATVLKRTEMNAFERICEYERDYPSMYQAFEPFRQAGRELALVSRHYTRAAVLDLASGKIIAEETEDPPGSGFCPIGFYVPDWWDIHDASTIPGSEYWNADDEWPLGDFGFVWGCHWGDDTSWKVQYLDLRRVHDGIIGRDDRFGYVKLATTPTVGSASLIFDSSTVGSAHATPSLPPAFIDVQRHAGKTRVRFNVELDFDLESGVVDADDLSGMNRSRA</sequence>
<name>A0A0K1PR54_9BACT</name>
<gene>
    <name evidence="1" type="ORF">AKJ09_02258</name>
</gene>
<keyword evidence="2" id="KW-1185">Reference proteome</keyword>